<proteinExistence type="predicted"/>
<keyword evidence="2" id="KW-0808">Transferase</keyword>
<keyword evidence="5" id="KW-0255">Endonuclease</keyword>
<evidence type="ECO:0000256" key="3">
    <source>
        <dbReference type="ARBA" id="ARBA00022695"/>
    </source>
</evidence>
<dbReference type="CDD" id="cd09274">
    <property type="entry name" value="RNase_HI_RT_Ty3"/>
    <property type="match status" value="1"/>
</dbReference>
<dbReference type="GO" id="GO:0016787">
    <property type="term" value="F:hydrolase activity"/>
    <property type="evidence" value="ECO:0007669"/>
    <property type="project" value="UniProtKB-KW"/>
</dbReference>
<dbReference type="Gene3D" id="3.10.20.370">
    <property type="match status" value="1"/>
</dbReference>
<evidence type="ECO:0000313" key="10">
    <source>
        <dbReference type="Proteomes" id="UP000299102"/>
    </source>
</evidence>
<dbReference type="PROSITE" id="PS50994">
    <property type="entry name" value="INTEGRASE"/>
    <property type="match status" value="1"/>
</dbReference>
<dbReference type="AlphaFoldDB" id="A0A4C1XSL1"/>
<dbReference type="Pfam" id="PF00665">
    <property type="entry name" value="rve"/>
    <property type="match status" value="1"/>
</dbReference>
<dbReference type="InterPro" id="IPR041588">
    <property type="entry name" value="Integrase_H2C2"/>
</dbReference>
<dbReference type="PANTHER" id="PTHR37984">
    <property type="entry name" value="PROTEIN CBG26694"/>
    <property type="match status" value="1"/>
</dbReference>
<keyword evidence="7" id="KW-0695">RNA-directed DNA polymerase</keyword>
<dbReference type="Gene3D" id="1.10.340.70">
    <property type="match status" value="1"/>
</dbReference>
<dbReference type="Proteomes" id="UP000299102">
    <property type="component" value="Unassembled WGS sequence"/>
</dbReference>
<keyword evidence="6" id="KW-0378">Hydrolase</keyword>
<dbReference type="OrthoDB" id="775972at2759"/>
<dbReference type="Pfam" id="PF17921">
    <property type="entry name" value="Integrase_H2C2"/>
    <property type="match status" value="1"/>
</dbReference>
<evidence type="ECO:0000259" key="8">
    <source>
        <dbReference type="PROSITE" id="PS50994"/>
    </source>
</evidence>
<accession>A0A4C1XSL1</accession>
<evidence type="ECO:0000256" key="1">
    <source>
        <dbReference type="ARBA" id="ARBA00012493"/>
    </source>
</evidence>
<dbReference type="Pfam" id="PF17917">
    <property type="entry name" value="RT_RNaseH"/>
    <property type="match status" value="1"/>
</dbReference>
<dbReference type="InterPro" id="IPR036397">
    <property type="entry name" value="RNaseH_sf"/>
</dbReference>
<evidence type="ECO:0000313" key="9">
    <source>
        <dbReference type="EMBL" id="GBP65992.1"/>
    </source>
</evidence>
<dbReference type="STRING" id="151549.A0A4C1XSL1"/>
<dbReference type="SUPFAM" id="SSF56672">
    <property type="entry name" value="DNA/RNA polymerases"/>
    <property type="match status" value="1"/>
</dbReference>
<dbReference type="EMBL" id="BGZK01000945">
    <property type="protein sequence ID" value="GBP65992.1"/>
    <property type="molecule type" value="Genomic_DNA"/>
</dbReference>
<dbReference type="InterPro" id="IPR050951">
    <property type="entry name" value="Retrovirus_Pol_polyprotein"/>
</dbReference>
<evidence type="ECO:0000256" key="6">
    <source>
        <dbReference type="ARBA" id="ARBA00022801"/>
    </source>
</evidence>
<dbReference type="InterPro" id="IPR012337">
    <property type="entry name" value="RNaseH-like_sf"/>
</dbReference>
<evidence type="ECO:0000256" key="4">
    <source>
        <dbReference type="ARBA" id="ARBA00022722"/>
    </source>
</evidence>
<protein>
    <recommendedName>
        <fullName evidence="1">RNA-directed DNA polymerase</fullName>
        <ecNumber evidence="1">2.7.7.49</ecNumber>
    </recommendedName>
</protein>
<dbReference type="GO" id="GO:0003676">
    <property type="term" value="F:nucleic acid binding"/>
    <property type="evidence" value="ECO:0007669"/>
    <property type="project" value="InterPro"/>
</dbReference>
<comment type="caution">
    <text evidence="9">The sequence shown here is derived from an EMBL/GenBank/DDBJ whole genome shotgun (WGS) entry which is preliminary data.</text>
</comment>
<dbReference type="SUPFAM" id="SSF53098">
    <property type="entry name" value="Ribonuclease H-like"/>
    <property type="match status" value="1"/>
</dbReference>
<evidence type="ECO:0000256" key="7">
    <source>
        <dbReference type="ARBA" id="ARBA00022918"/>
    </source>
</evidence>
<dbReference type="Gene3D" id="3.30.420.10">
    <property type="entry name" value="Ribonuclease H-like superfamily/Ribonuclease H"/>
    <property type="match status" value="1"/>
</dbReference>
<dbReference type="FunFam" id="3.10.20.370:FF:000001">
    <property type="entry name" value="Retrovirus-related Pol polyprotein from transposon 17.6-like protein"/>
    <property type="match status" value="1"/>
</dbReference>
<dbReference type="GO" id="GO:0003964">
    <property type="term" value="F:RNA-directed DNA polymerase activity"/>
    <property type="evidence" value="ECO:0007669"/>
    <property type="project" value="UniProtKB-KW"/>
</dbReference>
<gene>
    <name evidence="9" type="primary">Tf2-8</name>
    <name evidence="9" type="ORF">EVAR_47492_1</name>
</gene>
<dbReference type="GO" id="GO:0004519">
    <property type="term" value="F:endonuclease activity"/>
    <property type="evidence" value="ECO:0007669"/>
    <property type="project" value="UniProtKB-KW"/>
</dbReference>
<reference evidence="9 10" key="1">
    <citation type="journal article" date="2019" name="Commun. Biol.">
        <title>The bagworm genome reveals a unique fibroin gene that provides high tensile strength.</title>
        <authorList>
            <person name="Kono N."/>
            <person name="Nakamura H."/>
            <person name="Ohtoshi R."/>
            <person name="Tomita M."/>
            <person name="Numata K."/>
            <person name="Arakawa K."/>
        </authorList>
    </citation>
    <scope>NUCLEOTIDE SEQUENCE [LARGE SCALE GENOMIC DNA]</scope>
</reference>
<dbReference type="EC" id="2.7.7.49" evidence="1"/>
<dbReference type="PANTHER" id="PTHR37984:SF5">
    <property type="entry name" value="PROTEIN NYNRIN-LIKE"/>
    <property type="match status" value="1"/>
</dbReference>
<sequence length="332" mass="37655">MTDASNTAVGAVLQQFVNDSWQPLGFYSSKLSDTQQKYSAYDRELLAIYMAIKHFRNQIEGRQLTIYTDHKPITYAFAKIGTDSETPRRTRQLLFISEFTTDIRHVSGEGNAVADALSRVDAITCPTTINFEELSAAQSDDATLTHLLQDTDSSAKLKRIFLPSGQTSIVCDLTSKNARPYLPEKFRKLTFDYIHNMSHPGIRTSRKLMSERYFWPNMNRDVGNWAKSCIQCQRAKVQRHVISDLGRFSPSERFGHIHVDIVGPLPTTTDDYKYLLTIIDRCTGWPEAFPMKDISADSVAKVILEGWIARYGCPSKLTSDQGKQFESNLFIN</sequence>
<dbReference type="GO" id="GO:0015074">
    <property type="term" value="P:DNA integration"/>
    <property type="evidence" value="ECO:0007669"/>
    <property type="project" value="InterPro"/>
</dbReference>
<keyword evidence="4" id="KW-0540">Nuclease</keyword>
<evidence type="ECO:0000256" key="2">
    <source>
        <dbReference type="ARBA" id="ARBA00022679"/>
    </source>
</evidence>
<feature type="domain" description="Integrase catalytic" evidence="8">
    <location>
        <begin position="246"/>
        <end position="332"/>
    </location>
</feature>
<keyword evidence="10" id="KW-1185">Reference proteome</keyword>
<dbReference type="GO" id="GO:0042575">
    <property type="term" value="C:DNA polymerase complex"/>
    <property type="evidence" value="ECO:0007669"/>
    <property type="project" value="UniProtKB-ARBA"/>
</dbReference>
<organism evidence="9 10">
    <name type="scientific">Eumeta variegata</name>
    <name type="common">Bagworm moth</name>
    <name type="synonym">Eumeta japonica</name>
    <dbReference type="NCBI Taxonomy" id="151549"/>
    <lineage>
        <taxon>Eukaryota</taxon>
        <taxon>Metazoa</taxon>
        <taxon>Ecdysozoa</taxon>
        <taxon>Arthropoda</taxon>
        <taxon>Hexapoda</taxon>
        <taxon>Insecta</taxon>
        <taxon>Pterygota</taxon>
        <taxon>Neoptera</taxon>
        <taxon>Endopterygota</taxon>
        <taxon>Lepidoptera</taxon>
        <taxon>Glossata</taxon>
        <taxon>Ditrysia</taxon>
        <taxon>Tineoidea</taxon>
        <taxon>Psychidae</taxon>
        <taxon>Oiketicinae</taxon>
        <taxon>Eumeta</taxon>
    </lineage>
</organism>
<dbReference type="InterPro" id="IPR041373">
    <property type="entry name" value="RT_RNaseH"/>
</dbReference>
<name>A0A4C1XSL1_EUMVA</name>
<keyword evidence="3" id="KW-0548">Nucleotidyltransferase</keyword>
<dbReference type="InterPro" id="IPR001584">
    <property type="entry name" value="Integrase_cat-core"/>
</dbReference>
<evidence type="ECO:0000256" key="5">
    <source>
        <dbReference type="ARBA" id="ARBA00022759"/>
    </source>
</evidence>
<dbReference type="InterPro" id="IPR043502">
    <property type="entry name" value="DNA/RNA_pol_sf"/>
</dbReference>